<dbReference type="PANTHER" id="PTHR43129">
    <property type="entry name" value="FOSMIDOMYCIN RESISTANCE PROTEIN"/>
    <property type="match status" value="1"/>
</dbReference>
<feature type="transmembrane region" description="Helical" evidence="6">
    <location>
        <begin position="154"/>
        <end position="174"/>
    </location>
</feature>
<dbReference type="InterPro" id="IPR036259">
    <property type="entry name" value="MFS_trans_sf"/>
</dbReference>
<dbReference type="CDD" id="cd17478">
    <property type="entry name" value="MFS_FsR"/>
    <property type="match status" value="1"/>
</dbReference>
<feature type="transmembrane region" description="Helical" evidence="6">
    <location>
        <begin position="92"/>
        <end position="109"/>
    </location>
</feature>
<feature type="transmembrane region" description="Helical" evidence="6">
    <location>
        <begin position="67"/>
        <end position="86"/>
    </location>
</feature>
<evidence type="ECO:0000259" key="7">
    <source>
        <dbReference type="PROSITE" id="PS50850"/>
    </source>
</evidence>
<keyword evidence="5 6" id="KW-0472">Membrane</keyword>
<keyword evidence="4 6" id="KW-1133">Transmembrane helix</keyword>
<dbReference type="PROSITE" id="PS50850">
    <property type="entry name" value="MFS"/>
    <property type="match status" value="1"/>
</dbReference>
<comment type="subcellular location">
    <subcellularLocation>
        <location evidence="1">Cell membrane</location>
        <topology evidence="1">Multi-pass membrane protein</topology>
    </subcellularLocation>
</comment>
<protein>
    <submittedName>
        <fullName evidence="8">FSR family fosmidomycin resistance protein-like MFS transporter</fullName>
    </submittedName>
</protein>
<sequence length="360" mass="38492">MKERYVWLISAGHAFTDLSQGALPALLPFLIVAHDLSYAAAAGLVFAANFLSSILQPLFGWMSDKYSWHWMMPAGVLLSGGAMALIGVLDSYWWIFFAVALSGVGVSAFHPEAARLANYAAGERKGRGIGIFSVGGNVGFALGPVIATASVLTFGLPGTLVMAVLGVLMALGLWREQGTFRMLAALPAHHGAAHEEWHDDWPSFGKLTLGIFARAVMFFGLNTFLPLYFLHVLGESEALSSATLTIFFTAGAVATLVGGQMGDRYGHLKIIRRGFLGFVPILFIFLQMTSTPLALAMLVPVGLFLFAPYSLMVLLGQEYLPRQIGFAAGVTLGLGTTIGGIIVPLLGMLADRYGIMPRCT</sequence>
<dbReference type="Pfam" id="PF07690">
    <property type="entry name" value="MFS_1"/>
    <property type="match status" value="1"/>
</dbReference>
<feature type="transmembrane region" description="Helical" evidence="6">
    <location>
        <begin position="270"/>
        <end position="288"/>
    </location>
</feature>
<evidence type="ECO:0000256" key="4">
    <source>
        <dbReference type="ARBA" id="ARBA00022989"/>
    </source>
</evidence>
<feature type="transmembrane region" description="Helical" evidence="6">
    <location>
        <begin position="294"/>
        <end position="314"/>
    </location>
</feature>
<evidence type="ECO:0000256" key="5">
    <source>
        <dbReference type="ARBA" id="ARBA00023136"/>
    </source>
</evidence>
<evidence type="ECO:0000313" key="8">
    <source>
        <dbReference type="EMBL" id="MBB6477507.1"/>
    </source>
</evidence>
<organism evidence="8 9">
    <name type="scientific">Negativicoccus succinicivorans</name>
    <dbReference type="NCBI Taxonomy" id="620903"/>
    <lineage>
        <taxon>Bacteria</taxon>
        <taxon>Bacillati</taxon>
        <taxon>Bacillota</taxon>
        <taxon>Negativicutes</taxon>
        <taxon>Veillonellales</taxon>
        <taxon>Veillonellaceae</taxon>
        <taxon>Negativicoccus</taxon>
    </lineage>
</organism>
<dbReference type="AlphaFoldDB" id="A0A841R313"/>
<feature type="transmembrane region" description="Helical" evidence="6">
    <location>
        <begin position="238"/>
        <end position="258"/>
    </location>
</feature>
<name>A0A841R313_9FIRM</name>
<evidence type="ECO:0000256" key="6">
    <source>
        <dbReference type="SAM" id="Phobius"/>
    </source>
</evidence>
<feature type="transmembrane region" description="Helical" evidence="6">
    <location>
        <begin position="37"/>
        <end position="55"/>
    </location>
</feature>
<comment type="caution">
    <text evidence="8">The sequence shown here is derived from an EMBL/GenBank/DDBJ whole genome shotgun (WGS) entry which is preliminary data.</text>
</comment>
<dbReference type="InterPro" id="IPR020846">
    <property type="entry name" value="MFS_dom"/>
</dbReference>
<feature type="transmembrane region" description="Helical" evidence="6">
    <location>
        <begin position="326"/>
        <end position="350"/>
    </location>
</feature>
<dbReference type="PANTHER" id="PTHR43129:SF1">
    <property type="entry name" value="FOSMIDOMYCIN RESISTANCE PROTEIN"/>
    <property type="match status" value="1"/>
</dbReference>
<reference evidence="8 9" key="1">
    <citation type="submission" date="2020-08" db="EMBL/GenBank/DDBJ databases">
        <title>Genomic Encyclopedia of Type Strains, Phase IV (KMG-IV): sequencing the most valuable type-strain genomes for metagenomic binning, comparative biology and taxonomic classification.</title>
        <authorList>
            <person name="Goeker M."/>
        </authorList>
    </citation>
    <scope>NUCLEOTIDE SEQUENCE [LARGE SCALE GENOMIC DNA]</scope>
    <source>
        <strain evidence="8 9">DSM 21255</strain>
    </source>
</reference>
<keyword evidence="2" id="KW-0813">Transport</keyword>
<feature type="domain" description="Major facilitator superfamily (MFS) profile" evidence="7">
    <location>
        <begin position="5"/>
        <end position="360"/>
    </location>
</feature>
<dbReference type="InterPro" id="IPR011701">
    <property type="entry name" value="MFS"/>
</dbReference>
<feature type="transmembrane region" description="Helical" evidence="6">
    <location>
        <begin position="211"/>
        <end position="232"/>
    </location>
</feature>
<evidence type="ECO:0000313" key="9">
    <source>
        <dbReference type="Proteomes" id="UP000591941"/>
    </source>
</evidence>
<evidence type="ECO:0000256" key="1">
    <source>
        <dbReference type="ARBA" id="ARBA00004651"/>
    </source>
</evidence>
<feature type="transmembrane region" description="Helical" evidence="6">
    <location>
        <begin position="129"/>
        <end position="148"/>
    </location>
</feature>
<dbReference type="EMBL" id="JACHHI010000002">
    <property type="protein sequence ID" value="MBB6477507.1"/>
    <property type="molecule type" value="Genomic_DNA"/>
</dbReference>
<evidence type="ECO:0000256" key="3">
    <source>
        <dbReference type="ARBA" id="ARBA00022692"/>
    </source>
</evidence>
<dbReference type="GeneID" id="93485812"/>
<dbReference type="GO" id="GO:0005886">
    <property type="term" value="C:plasma membrane"/>
    <property type="evidence" value="ECO:0007669"/>
    <property type="project" value="UniProtKB-SubCell"/>
</dbReference>
<dbReference type="GO" id="GO:0022857">
    <property type="term" value="F:transmembrane transporter activity"/>
    <property type="evidence" value="ECO:0007669"/>
    <property type="project" value="InterPro"/>
</dbReference>
<dbReference type="Gene3D" id="1.20.1250.20">
    <property type="entry name" value="MFS general substrate transporter like domains"/>
    <property type="match status" value="2"/>
</dbReference>
<accession>A0A841R313</accession>
<proteinExistence type="predicted"/>
<dbReference type="SUPFAM" id="SSF103473">
    <property type="entry name" value="MFS general substrate transporter"/>
    <property type="match status" value="1"/>
</dbReference>
<gene>
    <name evidence="8" type="ORF">HNR45_000537</name>
</gene>
<evidence type="ECO:0000256" key="2">
    <source>
        <dbReference type="ARBA" id="ARBA00022448"/>
    </source>
</evidence>
<keyword evidence="3 6" id="KW-0812">Transmembrane</keyword>
<dbReference type="OrthoDB" id="9770492at2"/>
<dbReference type="Proteomes" id="UP000591941">
    <property type="component" value="Unassembled WGS sequence"/>
</dbReference>
<dbReference type="RefSeq" id="WP_159823078.1">
    <property type="nucleotide sequence ID" value="NZ_CABWNB010000003.1"/>
</dbReference>
<keyword evidence="9" id="KW-1185">Reference proteome</keyword>